<dbReference type="InParanoid" id="K1Q2R8"/>
<evidence type="ECO:0000256" key="1">
    <source>
        <dbReference type="SAM" id="MobiDB-lite"/>
    </source>
</evidence>
<organism evidence="2">
    <name type="scientific">Magallana gigas</name>
    <name type="common">Pacific oyster</name>
    <name type="synonym">Crassostrea gigas</name>
    <dbReference type="NCBI Taxonomy" id="29159"/>
    <lineage>
        <taxon>Eukaryota</taxon>
        <taxon>Metazoa</taxon>
        <taxon>Spiralia</taxon>
        <taxon>Lophotrochozoa</taxon>
        <taxon>Mollusca</taxon>
        <taxon>Bivalvia</taxon>
        <taxon>Autobranchia</taxon>
        <taxon>Pteriomorphia</taxon>
        <taxon>Ostreida</taxon>
        <taxon>Ostreoidea</taxon>
        <taxon>Ostreidae</taxon>
        <taxon>Magallana</taxon>
    </lineage>
</organism>
<sequence length="145" mass="17299">MPQSDRVRSKKERKILREALKKEGIVAKVSKSGVAYDILVNNDMQKPELPPIGATFHQNQGLKKERTNESISDCCPRETLLIRERAVLQIQRVQFAKMRIRREEVEVPRKAEVERQIEEKQQQAKRRREEKEKMQRERLKRRNLK</sequence>
<dbReference type="AlphaFoldDB" id="K1Q2R8"/>
<reference evidence="2" key="1">
    <citation type="journal article" date="2012" name="Nature">
        <title>The oyster genome reveals stress adaptation and complexity of shell formation.</title>
        <authorList>
            <person name="Zhang G."/>
            <person name="Fang X."/>
            <person name="Guo X."/>
            <person name="Li L."/>
            <person name="Luo R."/>
            <person name="Xu F."/>
            <person name="Yang P."/>
            <person name="Zhang L."/>
            <person name="Wang X."/>
            <person name="Qi H."/>
            <person name="Xiong Z."/>
            <person name="Que H."/>
            <person name="Xie Y."/>
            <person name="Holland P.W."/>
            <person name="Paps J."/>
            <person name="Zhu Y."/>
            <person name="Wu F."/>
            <person name="Chen Y."/>
            <person name="Wang J."/>
            <person name="Peng C."/>
            <person name="Meng J."/>
            <person name="Yang L."/>
            <person name="Liu J."/>
            <person name="Wen B."/>
            <person name="Zhang N."/>
            <person name="Huang Z."/>
            <person name="Zhu Q."/>
            <person name="Feng Y."/>
            <person name="Mount A."/>
            <person name="Hedgecock D."/>
            <person name="Xu Z."/>
            <person name="Liu Y."/>
            <person name="Domazet-Loso T."/>
            <person name="Du Y."/>
            <person name="Sun X."/>
            <person name="Zhang S."/>
            <person name="Liu B."/>
            <person name="Cheng P."/>
            <person name="Jiang X."/>
            <person name="Li J."/>
            <person name="Fan D."/>
            <person name="Wang W."/>
            <person name="Fu W."/>
            <person name="Wang T."/>
            <person name="Wang B."/>
            <person name="Zhang J."/>
            <person name="Peng Z."/>
            <person name="Li Y."/>
            <person name="Li N."/>
            <person name="Wang J."/>
            <person name="Chen M."/>
            <person name="He Y."/>
            <person name="Tan F."/>
            <person name="Song X."/>
            <person name="Zheng Q."/>
            <person name="Huang R."/>
            <person name="Yang H."/>
            <person name="Du X."/>
            <person name="Chen L."/>
            <person name="Yang M."/>
            <person name="Gaffney P.M."/>
            <person name="Wang S."/>
            <person name="Luo L."/>
            <person name="She Z."/>
            <person name="Ming Y."/>
            <person name="Huang W."/>
            <person name="Zhang S."/>
            <person name="Huang B."/>
            <person name="Zhang Y."/>
            <person name="Qu T."/>
            <person name="Ni P."/>
            <person name="Miao G."/>
            <person name="Wang J."/>
            <person name="Wang Q."/>
            <person name="Steinberg C.E."/>
            <person name="Wang H."/>
            <person name="Li N."/>
            <person name="Qian L."/>
            <person name="Zhang G."/>
            <person name="Li Y."/>
            <person name="Yang H."/>
            <person name="Liu X."/>
            <person name="Wang J."/>
            <person name="Yin Y."/>
            <person name="Wang J."/>
        </authorList>
    </citation>
    <scope>NUCLEOTIDE SEQUENCE [LARGE SCALE GENOMIC DNA]</scope>
    <source>
        <strain evidence="2">05x7-T-G4-1.051#20</strain>
    </source>
</reference>
<evidence type="ECO:0000313" key="2">
    <source>
        <dbReference type="EMBL" id="EKC30697.1"/>
    </source>
</evidence>
<dbReference type="EMBL" id="JH818449">
    <property type="protein sequence ID" value="EKC30697.1"/>
    <property type="molecule type" value="Genomic_DNA"/>
</dbReference>
<protein>
    <submittedName>
        <fullName evidence="2">Uncharacterized protein</fullName>
    </submittedName>
</protein>
<feature type="region of interest" description="Disordered" evidence="1">
    <location>
        <begin position="111"/>
        <end position="145"/>
    </location>
</feature>
<proteinExistence type="predicted"/>
<name>K1Q2R8_MAGGI</name>
<feature type="region of interest" description="Disordered" evidence="1">
    <location>
        <begin position="50"/>
        <end position="70"/>
    </location>
</feature>
<gene>
    <name evidence="2" type="ORF">CGI_10017468</name>
</gene>
<feature type="compositionally biased region" description="Basic and acidic residues" evidence="1">
    <location>
        <begin position="111"/>
        <end position="137"/>
    </location>
</feature>
<dbReference type="HOGENOM" id="CLU_1788697_0_0_1"/>
<accession>K1Q2R8</accession>